<proteinExistence type="inferred from homology"/>
<dbReference type="Ensembl" id="ENSMGAT00000021646.1">
    <property type="protein sequence ID" value="ENSMGAP00000021803.1"/>
    <property type="gene ID" value="ENSMGAG00000002248.2"/>
</dbReference>
<dbReference type="SMART" id="SM01292">
    <property type="entry name" value="N1221"/>
    <property type="match status" value="1"/>
</dbReference>
<evidence type="ECO:0000313" key="9">
    <source>
        <dbReference type="Ensembl" id="ENSMGAP00000021803.1"/>
    </source>
</evidence>
<comment type="similarity">
    <text evidence="2">Belongs to the STRIP family.</text>
</comment>
<dbReference type="Pfam" id="PF07923">
    <property type="entry name" value="N1221"/>
    <property type="match status" value="2"/>
</dbReference>
<comment type="function">
    <text evidence="5">Plays a role in the regulation of cell morphology and cytoskeletal organization. Required in the cortical actin filament dynamics and cell shape. Part of the striatin-interacting phosphatase and kinase (STRIPAK) complexes. STRIPAK complexes have critical roles in protein (de)phosphorylation and are regulators of multiple signaling pathways including Hippo, MAPK, nuclear receptor and cytoskeleton remodeling. Different types of STRIPAK complexes are involved in a variety of biological processes such as cell growth, differentiation, apoptosis, metabolism and immune regulation.</text>
</comment>
<evidence type="ECO:0000313" key="10">
    <source>
        <dbReference type="Proteomes" id="UP000001645"/>
    </source>
</evidence>
<dbReference type="GO" id="GO:0005829">
    <property type="term" value="C:cytosol"/>
    <property type="evidence" value="ECO:0007669"/>
    <property type="project" value="TreeGrafter"/>
</dbReference>
<reference evidence="9" key="2">
    <citation type="submission" date="2025-08" db="UniProtKB">
        <authorList>
            <consortium name="Ensembl"/>
        </authorList>
    </citation>
    <scope>IDENTIFICATION</scope>
</reference>
<evidence type="ECO:0000256" key="3">
    <source>
        <dbReference type="ARBA" id="ARBA00022490"/>
    </source>
</evidence>
<feature type="compositionally biased region" description="Acidic residues" evidence="6">
    <location>
        <begin position="274"/>
        <end position="287"/>
    </location>
</feature>
<reference evidence="9" key="3">
    <citation type="submission" date="2025-09" db="UniProtKB">
        <authorList>
            <consortium name="Ensembl"/>
        </authorList>
    </citation>
    <scope>IDENTIFICATION</scope>
</reference>
<sequence length="729" mass="83574">EYADTDKWAAELSELYSYTEGPEFLLNRKCFEEDFRIHVRDKKWTELDKKQHRTHAMRLLDGLEVTAREKRLRVARAILYVAQGTFGECVVGAGASGAALNLWFSAQSSFLGRVLLNIMYLIVETVRQEAEGDKAEWKSMRQTFRAELGAPLYNNEPFSVMLFGMVTKFCSGHAPHFPMKKVLLLLWKTVLCTLGGFEELQSMKAEKREVLGLPPLPEDSIKVIRNMRAASPPASASDLIEQQQKRGCDLGAALIKQDNLDAFNERDPYKADDSREEEEENDDDNSLEGETFPLERDEVMPPPTQHPPSDRITCPKGLPWAPKVREKDIEMFLESSRSKFIGYTLGRWVGLGVRGGIGQELEVSSECLGLNQLVFALGMRLSALSWHQGEEEVEQVPAEILYQGLLPSLPQYMIALLKILLAAAPTSKAKTDSINILADVLPEEMPTTVLQSMKLGVDVNRHKEIIVKAISAVLLLLLKHFKLNHIYQFEYMAQHLVFANCIPLILKFFNQNIMSYITAKNSISVLDYPYCVVHELPELTAESLEAGDNNQFCWRNLFSCINLLRILNKLTKWKHSRTMMLVVFKSAPILKRALKVKQAMMQLYVLKLLKVQTKYLGRQWRKSNMKTMSAIYQKVRHRLNDDWAYGNDLDARPWDFQAEECALRASIERFNSRRYDRAHSNPDFLPVDNCLQSVLGQRVELPEDFQVNYDLWLEREVFSRPISWEELLQ</sequence>
<dbReference type="PANTHER" id="PTHR13239:SF7">
    <property type="entry name" value="STRIATIN-INTERACTING PROTEIN 1"/>
    <property type="match status" value="1"/>
</dbReference>
<dbReference type="InterPro" id="IPR021819">
    <property type="entry name" value="Far11/STRP_C"/>
</dbReference>
<dbReference type="PANTHER" id="PTHR13239">
    <property type="entry name" value="PROTEIN REQUIRED FOR HYPHAL ANASTOMOSIS HAM-2"/>
    <property type="match status" value="1"/>
</dbReference>
<evidence type="ECO:0000259" key="7">
    <source>
        <dbReference type="SMART" id="SM01292"/>
    </source>
</evidence>
<evidence type="ECO:0000256" key="4">
    <source>
        <dbReference type="ARBA" id="ARBA00022553"/>
    </source>
</evidence>
<name>A0A803XQK7_MELGA</name>
<feature type="region of interest" description="Disordered" evidence="6">
    <location>
        <begin position="265"/>
        <end position="317"/>
    </location>
</feature>
<dbReference type="GeneTree" id="ENSGT00400000022095"/>
<protein>
    <recommendedName>
        <fullName evidence="11">Striatin interacting protein 1</fullName>
    </recommendedName>
</protein>
<dbReference type="AlphaFoldDB" id="A0A803XQK7"/>
<dbReference type="Bgee" id="ENSMGAG00000002248">
    <property type="expression patterns" value="Expressed in brain and 17 other cell types or tissues"/>
</dbReference>
<evidence type="ECO:0000256" key="1">
    <source>
        <dbReference type="ARBA" id="ARBA00004496"/>
    </source>
</evidence>
<dbReference type="Pfam" id="PF11882">
    <property type="entry name" value="DUF3402"/>
    <property type="match status" value="1"/>
</dbReference>
<dbReference type="GO" id="GO:0007010">
    <property type="term" value="P:cytoskeleton organization"/>
    <property type="evidence" value="ECO:0007669"/>
    <property type="project" value="TreeGrafter"/>
</dbReference>
<dbReference type="InterPro" id="IPR012486">
    <property type="entry name" value="Far11/STRP_N"/>
</dbReference>
<reference evidence="9 10" key="1">
    <citation type="journal article" date="2010" name="PLoS Biol.">
        <title>Multi-platform next-generation sequencing of the domestic turkey (Meleagris gallopavo): genome assembly and analysis.</title>
        <authorList>
            <person name="Dalloul R.A."/>
            <person name="Long J.A."/>
            <person name="Zimin A.V."/>
            <person name="Aslam L."/>
            <person name="Beal K."/>
            <person name="Blomberg L.A."/>
            <person name="Bouffard P."/>
            <person name="Burt D.W."/>
            <person name="Crasta O."/>
            <person name="Crooijmans R.P."/>
            <person name="Cooper K."/>
            <person name="Coulombe R.A."/>
            <person name="De S."/>
            <person name="Delany M.E."/>
            <person name="Dodgson J.B."/>
            <person name="Dong J.J."/>
            <person name="Evans C."/>
            <person name="Frederickson K.M."/>
            <person name="Flicek P."/>
            <person name="Florea L."/>
            <person name="Folkerts O."/>
            <person name="Groenen M.A."/>
            <person name="Harkins T.T."/>
            <person name="Herrero J."/>
            <person name="Hoffmann S."/>
            <person name="Megens H.J."/>
            <person name="Jiang A."/>
            <person name="de Jong P."/>
            <person name="Kaiser P."/>
            <person name="Kim H."/>
            <person name="Kim K.W."/>
            <person name="Kim S."/>
            <person name="Langenberger D."/>
            <person name="Lee M.K."/>
            <person name="Lee T."/>
            <person name="Mane S."/>
            <person name="Marcais G."/>
            <person name="Marz M."/>
            <person name="McElroy A.P."/>
            <person name="Modise T."/>
            <person name="Nefedov M."/>
            <person name="Notredame C."/>
            <person name="Paton I.R."/>
            <person name="Payne W.S."/>
            <person name="Pertea G."/>
            <person name="Prickett D."/>
            <person name="Puiu D."/>
            <person name="Qioa D."/>
            <person name="Raineri E."/>
            <person name="Ruffier M."/>
            <person name="Salzberg S.L."/>
            <person name="Schatz M.C."/>
            <person name="Scheuring C."/>
            <person name="Schmidt C.J."/>
            <person name="Schroeder S."/>
            <person name="Searle S.M."/>
            <person name="Smith E.J."/>
            <person name="Smith J."/>
            <person name="Sonstegard T.S."/>
            <person name="Stadler P.F."/>
            <person name="Tafer H."/>
            <person name="Tu Z.J."/>
            <person name="Van Tassell C.P."/>
            <person name="Vilella A.J."/>
            <person name="Williams K.P."/>
            <person name="Yorke J.A."/>
            <person name="Zhang L."/>
            <person name="Zhang H.B."/>
            <person name="Zhang X."/>
            <person name="Zhang Y."/>
            <person name="Reed K.M."/>
        </authorList>
    </citation>
    <scope>NUCLEOTIDE SEQUENCE [LARGE SCALE GENOMIC DNA]</scope>
</reference>
<accession>A0A803XQK7</accession>
<keyword evidence="4" id="KW-0597">Phosphoprotein</keyword>
<evidence type="ECO:0008006" key="11">
    <source>
        <dbReference type="Google" id="ProtNLM"/>
    </source>
</evidence>
<dbReference type="InterPro" id="IPR040185">
    <property type="entry name" value="Far11/STRP"/>
</dbReference>
<evidence type="ECO:0000256" key="6">
    <source>
        <dbReference type="SAM" id="MobiDB-lite"/>
    </source>
</evidence>
<dbReference type="SMART" id="SM01293">
    <property type="entry name" value="DUF3402"/>
    <property type="match status" value="1"/>
</dbReference>
<organism evidence="9 10">
    <name type="scientific">Meleagris gallopavo</name>
    <name type="common">Wild turkey</name>
    <dbReference type="NCBI Taxonomy" id="9103"/>
    <lineage>
        <taxon>Eukaryota</taxon>
        <taxon>Metazoa</taxon>
        <taxon>Chordata</taxon>
        <taxon>Craniata</taxon>
        <taxon>Vertebrata</taxon>
        <taxon>Euteleostomi</taxon>
        <taxon>Archelosauria</taxon>
        <taxon>Archosauria</taxon>
        <taxon>Dinosauria</taxon>
        <taxon>Saurischia</taxon>
        <taxon>Theropoda</taxon>
        <taxon>Coelurosauria</taxon>
        <taxon>Aves</taxon>
        <taxon>Neognathae</taxon>
        <taxon>Galloanserae</taxon>
        <taxon>Galliformes</taxon>
        <taxon>Phasianidae</taxon>
        <taxon>Meleagridinae</taxon>
        <taxon>Meleagris</taxon>
    </lineage>
</organism>
<dbReference type="Proteomes" id="UP000001645">
    <property type="component" value="Chromosome 28"/>
</dbReference>
<evidence type="ECO:0000259" key="8">
    <source>
        <dbReference type="SMART" id="SM01293"/>
    </source>
</evidence>
<evidence type="ECO:0000256" key="2">
    <source>
        <dbReference type="ARBA" id="ARBA00007062"/>
    </source>
</evidence>
<comment type="subcellular location">
    <subcellularLocation>
        <location evidence="1">Cytoplasm</location>
    </subcellularLocation>
</comment>
<keyword evidence="3" id="KW-0963">Cytoplasm</keyword>
<gene>
    <name evidence="9" type="primary">STRIP1</name>
</gene>
<feature type="domain" description="Far11/STRP C-terminal" evidence="8">
    <location>
        <begin position="319"/>
        <end position="709"/>
    </location>
</feature>
<feature type="domain" description="Far11/STRP N-terminal" evidence="7">
    <location>
        <begin position="1"/>
        <end position="259"/>
    </location>
</feature>
<keyword evidence="10" id="KW-1185">Reference proteome</keyword>
<evidence type="ECO:0000256" key="5">
    <source>
        <dbReference type="ARBA" id="ARBA00046123"/>
    </source>
</evidence>